<evidence type="ECO:0000256" key="5">
    <source>
        <dbReference type="ARBA" id="ARBA00022723"/>
    </source>
</evidence>
<evidence type="ECO:0000256" key="1">
    <source>
        <dbReference type="ARBA" id="ARBA00005008"/>
    </source>
</evidence>
<evidence type="ECO:0000256" key="6">
    <source>
        <dbReference type="ARBA" id="ARBA00022833"/>
    </source>
</evidence>
<feature type="domain" description="VOC" evidence="11">
    <location>
        <begin position="113"/>
        <end position="243"/>
    </location>
</feature>
<accession>A0AAV0IK76</accession>
<sequence length="243" mass="27760">MAAALSIATAFSRLPLSRLCARPALPWLFSSYPSFFRPKAKVLTTNPLKWQYRSPFPLSYSPTVRVLDRFFNLLQNWNRLRSFSSMAASESKDSPASNPGLHTSPDEATKGYFMQQTMFRIKDPKVSLDFYSRVLGMNLLKRLDFPEMKFSLYFMGYEDPACVPSDAVERTVWAFSQKATIELTHNWGTESDPEFKGYHNGNSDPRGFGHIGITVDDTYKACERFERLGVEFVKKPDDGEDPF</sequence>
<evidence type="ECO:0000259" key="11">
    <source>
        <dbReference type="PROSITE" id="PS51819"/>
    </source>
</evidence>
<dbReference type="InterPro" id="IPR004361">
    <property type="entry name" value="Glyoxalase_1"/>
</dbReference>
<dbReference type="PROSITE" id="PS00934">
    <property type="entry name" value="GLYOXALASE_I_1"/>
    <property type="match status" value="1"/>
</dbReference>
<comment type="cofactor">
    <cofactor evidence="9">
        <name>Zn(2+)</name>
        <dbReference type="ChEBI" id="CHEBI:29105"/>
    </cofactor>
    <text evidence="9">Binds 1 zinc ion per subunit. In the homodimer, two zinc ions are bound between subunits.</text>
</comment>
<evidence type="ECO:0000313" key="12">
    <source>
        <dbReference type="EMBL" id="CAI0397980.1"/>
    </source>
</evidence>
<dbReference type="PROSITE" id="PS00935">
    <property type="entry name" value="GLYOXALASE_I_2"/>
    <property type="match status" value="1"/>
</dbReference>
<dbReference type="GO" id="GO:0046872">
    <property type="term" value="F:metal ion binding"/>
    <property type="evidence" value="ECO:0007669"/>
    <property type="project" value="UniProtKB-UniRule"/>
</dbReference>
<evidence type="ECO:0000256" key="2">
    <source>
        <dbReference type="ARBA" id="ARBA00010363"/>
    </source>
</evidence>
<comment type="function">
    <text evidence="10">Catalyzes the conversion of hemimercaptal, formed from methylglyoxal and glutathione, to S-lactoylglutathione.</text>
</comment>
<keyword evidence="6 9" id="KW-0862">Zinc</keyword>
<feature type="binding site" evidence="9">
    <location>
        <position position="116"/>
    </location>
    <ligand>
        <name>Zn(2+)</name>
        <dbReference type="ChEBI" id="CHEBI:29105"/>
        <note>ligand shared between dimeric partners</note>
    </ligand>
</feature>
<evidence type="ECO:0000313" key="13">
    <source>
        <dbReference type="Proteomes" id="UP001154282"/>
    </source>
</evidence>
<dbReference type="EC" id="4.4.1.5" evidence="3 10"/>
<evidence type="ECO:0000256" key="9">
    <source>
        <dbReference type="PIRSR" id="PIRSR604361-3"/>
    </source>
</evidence>
<dbReference type="NCBIfam" id="TIGR00068">
    <property type="entry name" value="glyox_I"/>
    <property type="match status" value="1"/>
</dbReference>
<reference evidence="12" key="1">
    <citation type="submission" date="2022-08" db="EMBL/GenBank/DDBJ databases">
        <authorList>
            <person name="Gutierrez-Valencia J."/>
        </authorList>
    </citation>
    <scope>NUCLEOTIDE SEQUENCE</scope>
</reference>
<dbReference type="InterPro" id="IPR018146">
    <property type="entry name" value="Glyoxalase_1_CS"/>
</dbReference>
<dbReference type="InterPro" id="IPR004360">
    <property type="entry name" value="Glyas_Fos-R_dOase_dom"/>
</dbReference>
<dbReference type="Gene3D" id="3.10.180.10">
    <property type="entry name" value="2,3-Dihydroxybiphenyl 1,2-Dioxygenase, domain 1"/>
    <property type="match status" value="1"/>
</dbReference>
<name>A0AAV0IK76_9ROSI</name>
<comment type="catalytic activity">
    <reaction evidence="8 10">
        <text>(R)-S-lactoylglutathione = methylglyoxal + glutathione</text>
        <dbReference type="Rhea" id="RHEA:19069"/>
        <dbReference type="ChEBI" id="CHEBI:17158"/>
        <dbReference type="ChEBI" id="CHEBI:57474"/>
        <dbReference type="ChEBI" id="CHEBI:57925"/>
        <dbReference type="EC" id="4.4.1.5"/>
    </reaction>
</comment>
<evidence type="ECO:0000256" key="7">
    <source>
        <dbReference type="ARBA" id="ARBA00023239"/>
    </source>
</evidence>
<evidence type="ECO:0000256" key="10">
    <source>
        <dbReference type="RuleBase" id="RU361179"/>
    </source>
</evidence>
<proteinExistence type="inferred from homology"/>
<keyword evidence="13" id="KW-1185">Reference proteome</keyword>
<keyword evidence="5 9" id="KW-0479">Metal-binding</keyword>
<keyword evidence="7 10" id="KW-0456">Lyase</keyword>
<evidence type="ECO:0000256" key="3">
    <source>
        <dbReference type="ARBA" id="ARBA00012081"/>
    </source>
</evidence>
<evidence type="ECO:0000256" key="8">
    <source>
        <dbReference type="ARBA" id="ARBA00048273"/>
    </source>
</evidence>
<dbReference type="InterPro" id="IPR029068">
    <property type="entry name" value="Glyas_Bleomycin-R_OHBP_Dase"/>
</dbReference>
<dbReference type="PROSITE" id="PS51819">
    <property type="entry name" value="VOC"/>
    <property type="match status" value="1"/>
</dbReference>
<comment type="similarity">
    <text evidence="2 10">Belongs to the glyoxalase I family.</text>
</comment>
<dbReference type="CDD" id="cd07233">
    <property type="entry name" value="GlxI_Zn"/>
    <property type="match status" value="1"/>
</dbReference>
<dbReference type="GO" id="GO:0004462">
    <property type="term" value="F:lactoylglutathione lyase activity"/>
    <property type="evidence" value="ECO:0007669"/>
    <property type="project" value="UniProtKB-UniRule"/>
</dbReference>
<comment type="caution">
    <text evidence="12">The sequence shown here is derived from an EMBL/GenBank/DDBJ whole genome shotgun (WGS) entry which is preliminary data.</text>
</comment>
<evidence type="ECO:0000256" key="4">
    <source>
        <dbReference type="ARBA" id="ARBA00018701"/>
    </source>
</evidence>
<comment type="pathway">
    <text evidence="1 10">Secondary metabolite metabolism; methylglyoxal degradation; (R)-lactate from methylglyoxal: step 1/2.</text>
</comment>
<dbReference type="InterPro" id="IPR037523">
    <property type="entry name" value="VOC_core"/>
</dbReference>
<dbReference type="AlphaFoldDB" id="A0AAV0IK76"/>
<feature type="binding site" evidence="9">
    <location>
        <position position="210"/>
    </location>
    <ligand>
        <name>Zn(2+)</name>
        <dbReference type="ChEBI" id="CHEBI:29105"/>
        <note>ligand shared between dimeric partners</note>
    </ligand>
</feature>
<dbReference type="SUPFAM" id="SSF54593">
    <property type="entry name" value="Glyoxalase/Bleomycin resistance protein/Dihydroxybiphenyl dioxygenase"/>
    <property type="match status" value="1"/>
</dbReference>
<dbReference type="PANTHER" id="PTHR10374:SF30">
    <property type="entry name" value="LACTOYLGLUTATHIONE LYASE"/>
    <property type="match status" value="1"/>
</dbReference>
<organism evidence="12 13">
    <name type="scientific">Linum tenue</name>
    <dbReference type="NCBI Taxonomy" id="586396"/>
    <lineage>
        <taxon>Eukaryota</taxon>
        <taxon>Viridiplantae</taxon>
        <taxon>Streptophyta</taxon>
        <taxon>Embryophyta</taxon>
        <taxon>Tracheophyta</taxon>
        <taxon>Spermatophyta</taxon>
        <taxon>Magnoliopsida</taxon>
        <taxon>eudicotyledons</taxon>
        <taxon>Gunneridae</taxon>
        <taxon>Pentapetalae</taxon>
        <taxon>rosids</taxon>
        <taxon>fabids</taxon>
        <taxon>Malpighiales</taxon>
        <taxon>Linaceae</taxon>
        <taxon>Linum</taxon>
    </lineage>
</organism>
<dbReference type="Proteomes" id="UP001154282">
    <property type="component" value="Unassembled WGS sequence"/>
</dbReference>
<dbReference type="EMBL" id="CAMGYJ010000004">
    <property type="protein sequence ID" value="CAI0397980.1"/>
    <property type="molecule type" value="Genomic_DNA"/>
</dbReference>
<protein>
    <recommendedName>
        <fullName evidence="4 10">Lactoylglutathione lyase</fullName>
        <ecNumber evidence="3 10">4.4.1.5</ecNumber>
    </recommendedName>
    <alternativeName>
        <fullName evidence="10">Glyoxalase I</fullName>
    </alternativeName>
</protein>
<feature type="binding site" evidence="9">
    <location>
        <position position="182"/>
    </location>
    <ligand>
        <name>Zn(2+)</name>
        <dbReference type="ChEBI" id="CHEBI:29105"/>
        <note>ligand shared between dimeric partners</note>
    </ligand>
</feature>
<dbReference type="Pfam" id="PF00903">
    <property type="entry name" value="Glyoxalase"/>
    <property type="match status" value="1"/>
</dbReference>
<gene>
    <name evidence="12" type="ORF">LITE_LOCUS9740</name>
</gene>
<dbReference type="PANTHER" id="PTHR10374">
    <property type="entry name" value="LACTOYLGLUTATHIONE LYASE GLYOXALASE I"/>
    <property type="match status" value="1"/>
</dbReference>